<sequence>MSRFWEYRLVERTGSLGGQIITYYNSENTELVRNELYVKLKRYWLFIILDFLLPLASIIVLNAVTFFKLKKMNSKRRIMTDSSESDDKLTKMMLYVILEFFVLTSLTGFVNIASMFPTDFSRYVYTMPGSGYFATQVKLILDSLNSSVNLVTYFTSWPPFRKAFLKMFCCQEARNQFSPPSPRNPVKASNTKTTPF</sequence>
<dbReference type="Gene3D" id="1.20.1070.10">
    <property type="entry name" value="Rhodopsin 7-helix transmembrane proteins"/>
    <property type="match status" value="1"/>
</dbReference>
<keyword evidence="9" id="KW-1185">Reference proteome</keyword>
<keyword evidence="2 6" id="KW-0812">Transmembrane</keyword>
<name>A0A8S9X493_APOLU</name>
<gene>
    <name evidence="8" type="ORF">GE061_003732</name>
</gene>
<feature type="region of interest" description="Disordered" evidence="5">
    <location>
        <begin position="176"/>
        <end position="196"/>
    </location>
</feature>
<evidence type="ECO:0000259" key="7">
    <source>
        <dbReference type="PROSITE" id="PS50262"/>
    </source>
</evidence>
<dbReference type="SUPFAM" id="SSF81321">
    <property type="entry name" value="Family A G protein-coupled receptor-like"/>
    <property type="match status" value="1"/>
</dbReference>
<dbReference type="Proteomes" id="UP000466442">
    <property type="component" value="Unassembled WGS sequence"/>
</dbReference>
<feature type="transmembrane region" description="Helical" evidence="6">
    <location>
        <begin position="92"/>
        <end position="116"/>
    </location>
</feature>
<dbReference type="InterPro" id="IPR052954">
    <property type="entry name" value="GPCR-Ligand_Int"/>
</dbReference>
<keyword evidence="4 6" id="KW-0472">Membrane</keyword>
<dbReference type="InterPro" id="IPR017452">
    <property type="entry name" value="GPCR_Rhodpsn_7TM"/>
</dbReference>
<feature type="compositionally biased region" description="Polar residues" evidence="5">
    <location>
        <begin position="187"/>
        <end position="196"/>
    </location>
</feature>
<proteinExistence type="predicted"/>
<dbReference type="PANTHER" id="PTHR46641:SF2">
    <property type="entry name" value="FMRFAMIDE RECEPTOR"/>
    <property type="match status" value="1"/>
</dbReference>
<evidence type="ECO:0000256" key="5">
    <source>
        <dbReference type="SAM" id="MobiDB-lite"/>
    </source>
</evidence>
<evidence type="ECO:0000256" key="6">
    <source>
        <dbReference type="SAM" id="Phobius"/>
    </source>
</evidence>
<evidence type="ECO:0000256" key="2">
    <source>
        <dbReference type="ARBA" id="ARBA00022692"/>
    </source>
</evidence>
<organism evidence="8 9">
    <name type="scientific">Apolygus lucorum</name>
    <name type="common">Small green plant bug</name>
    <name type="synonym">Lygocoris lucorum</name>
    <dbReference type="NCBI Taxonomy" id="248454"/>
    <lineage>
        <taxon>Eukaryota</taxon>
        <taxon>Metazoa</taxon>
        <taxon>Ecdysozoa</taxon>
        <taxon>Arthropoda</taxon>
        <taxon>Hexapoda</taxon>
        <taxon>Insecta</taxon>
        <taxon>Pterygota</taxon>
        <taxon>Neoptera</taxon>
        <taxon>Paraneoptera</taxon>
        <taxon>Hemiptera</taxon>
        <taxon>Heteroptera</taxon>
        <taxon>Panheteroptera</taxon>
        <taxon>Cimicomorpha</taxon>
        <taxon>Miridae</taxon>
        <taxon>Mirini</taxon>
        <taxon>Apolygus</taxon>
    </lineage>
</organism>
<evidence type="ECO:0000313" key="8">
    <source>
        <dbReference type="EMBL" id="KAF6203314.1"/>
    </source>
</evidence>
<dbReference type="PROSITE" id="PS50262">
    <property type="entry name" value="G_PROTEIN_RECEP_F1_2"/>
    <property type="match status" value="1"/>
</dbReference>
<comment type="subcellular location">
    <subcellularLocation>
        <location evidence="1">Membrane</location>
    </subcellularLocation>
</comment>
<dbReference type="InterPro" id="IPR019427">
    <property type="entry name" value="7TM_GPCR_serpentine_rcpt_Srw"/>
</dbReference>
<evidence type="ECO:0000256" key="3">
    <source>
        <dbReference type="ARBA" id="ARBA00022989"/>
    </source>
</evidence>
<protein>
    <recommendedName>
        <fullName evidence="7">G-protein coupled receptors family 1 profile domain-containing protein</fullName>
    </recommendedName>
</protein>
<dbReference type="EMBL" id="WIXP02000011">
    <property type="protein sequence ID" value="KAF6203314.1"/>
    <property type="molecule type" value="Genomic_DNA"/>
</dbReference>
<feature type="transmembrane region" description="Helical" evidence="6">
    <location>
        <begin position="43"/>
        <end position="67"/>
    </location>
</feature>
<feature type="domain" description="G-protein coupled receptors family 1 profile" evidence="7">
    <location>
        <begin position="45"/>
        <end position="153"/>
    </location>
</feature>
<dbReference type="PANTHER" id="PTHR46641">
    <property type="entry name" value="FMRFAMIDE RECEPTOR-RELATED"/>
    <property type="match status" value="1"/>
</dbReference>
<accession>A0A8S9X493</accession>
<evidence type="ECO:0000256" key="1">
    <source>
        <dbReference type="ARBA" id="ARBA00004370"/>
    </source>
</evidence>
<evidence type="ECO:0000313" key="9">
    <source>
        <dbReference type="Proteomes" id="UP000466442"/>
    </source>
</evidence>
<dbReference type="GO" id="GO:0016020">
    <property type="term" value="C:membrane"/>
    <property type="evidence" value="ECO:0007669"/>
    <property type="project" value="UniProtKB-SubCell"/>
</dbReference>
<dbReference type="GO" id="GO:0008528">
    <property type="term" value="F:G protein-coupled peptide receptor activity"/>
    <property type="evidence" value="ECO:0007669"/>
    <property type="project" value="InterPro"/>
</dbReference>
<dbReference type="Pfam" id="PF10324">
    <property type="entry name" value="7TM_GPCR_Srw"/>
    <property type="match status" value="1"/>
</dbReference>
<keyword evidence="3 6" id="KW-1133">Transmembrane helix</keyword>
<evidence type="ECO:0000256" key="4">
    <source>
        <dbReference type="ARBA" id="ARBA00023136"/>
    </source>
</evidence>
<reference evidence="8" key="1">
    <citation type="journal article" date="2021" name="Mol. Ecol. Resour.">
        <title>Apolygus lucorum genome provides insights into omnivorousness and mesophyll feeding.</title>
        <authorList>
            <person name="Liu Y."/>
            <person name="Liu H."/>
            <person name="Wang H."/>
            <person name="Huang T."/>
            <person name="Liu B."/>
            <person name="Yang B."/>
            <person name="Yin L."/>
            <person name="Li B."/>
            <person name="Zhang Y."/>
            <person name="Zhang S."/>
            <person name="Jiang F."/>
            <person name="Zhang X."/>
            <person name="Ren Y."/>
            <person name="Wang B."/>
            <person name="Wang S."/>
            <person name="Lu Y."/>
            <person name="Wu K."/>
            <person name="Fan W."/>
            <person name="Wang G."/>
        </authorList>
    </citation>
    <scope>NUCLEOTIDE SEQUENCE</scope>
    <source>
        <strain evidence="8">12Hb</strain>
    </source>
</reference>
<dbReference type="AlphaFoldDB" id="A0A8S9X493"/>
<dbReference type="OrthoDB" id="10011262at2759"/>
<comment type="caution">
    <text evidence="8">The sequence shown here is derived from an EMBL/GenBank/DDBJ whole genome shotgun (WGS) entry which is preliminary data.</text>
</comment>